<keyword evidence="5" id="KW-0479">Metal-binding</keyword>
<dbReference type="Proteomes" id="UP000004956">
    <property type="component" value="Unassembled WGS sequence"/>
</dbReference>
<protein>
    <submittedName>
        <fullName evidence="14">tRNA nucleotidyltransferase/poly(A) polymerase family protein</fullName>
    </submittedName>
</protein>
<keyword evidence="10 11" id="KW-0694">RNA-binding</keyword>
<comment type="similarity">
    <text evidence="11">Belongs to the tRNA nucleotidyltransferase/poly(A) polymerase family.</text>
</comment>
<dbReference type="RefSeq" id="WP_008543482.1">
    <property type="nucleotide sequence ID" value="NZ_JH605011.1"/>
</dbReference>
<reference evidence="14 15" key="1">
    <citation type="submission" date="2011-11" db="EMBL/GenBank/DDBJ databases">
        <authorList>
            <person name="Weinstock G."/>
            <person name="Sodergren E."/>
            <person name="Clifton S."/>
            <person name="Fulton L."/>
            <person name="Fulton B."/>
            <person name="Courtney L."/>
            <person name="Fronick C."/>
            <person name="Harrison M."/>
            <person name="Strong C."/>
            <person name="Farmer C."/>
            <person name="Delahaunty K."/>
            <person name="Markovic C."/>
            <person name="Hall O."/>
            <person name="Minx P."/>
            <person name="Tomlinson C."/>
            <person name="Mitreva M."/>
            <person name="Hou S."/>
            <person name="Chen J."/>
            <person name="Wollam A."/>
            <person name="Pepin K.H."/>
            <person name="Johnson M."/>
            <person name="Bhonagiri V."/>
            <person name="Zhang X."/>
            <person name="Suruliraj S."/>
            <person name="Warren W."/>
            <person name="Chinwalla A."/>
            <person name="Mardis E.R."/>
            <person name="Wilson R.K."/>
        </authorList>
    </citation>
    <scope>NUCLEOTIDE SEQUENCE [LARGE SCALE GENOMIC DNA]</scope>
    <source>
        <strain evidence="14 15">YIT 11816</strain>
    </source>
</reference>
<dbReference type="HOGENOM" id="CLU_015961_1_0_4"/>
<dbReference type="InterPro" id="IPR043519">
    <property type="entry name" value="NT_sf"/>
</dbReference>
<feature type="domain" description="tRNA nucleotidyltransferase/poly(A) polymerase RNA and SrmB- binding" evidence="13">
    <location>
        <begin position="153"/>
        <end position="209"/>
    </location>
</feature>
<dbReference type="GO" id="GO:0042245">
    <property type="term" value="P:RNA repair"/>
    <property type="evidence" value="ECO:0007669"/>
    <property type="project" value="UniProtKB-KW"/>
</dbReference>
<dbReference type="PANTHER" id="PTHR47545">
    <property type="entry name" value="MULTIFUNCTIONAL CCA PROTEIN"/>
    <property type="match status" value="1"/>
</dbReference>
<comment type="cofactor">
    <cofactor evidence="1">
        <name>Mg(2+)</name>
        <dbReference type="ChEBI" id="CHEBI:18420"/>
    </cofactor>
</comment>
<dbReference type="GO" id="GO:0005524">
    <property type="term" value="F:ATP binding"/>
    <property type="evidence" value="ECO:0007669"/>
    <property type="project" value="UniProtKB-KW"/>
</dbReference>
<proteinExistence type="inferred from homology"/>
<dbReference type="InterPro" id="IPR032828">
    <property type="entry name" value="PolyA_RNA-bd"/>
</dbReference>
<evidence type="ECO:0000313" key="15">
    <source>
        <dbReference type="Proteomes" id="UP000004956"/>
    </source>
</evidence>
<dbReference type="PANTHER" id="PTHR47545:SF1">
    <property type="entry name" value="MULTIFUNCTIONAL CCA PROTEIN"/>
    <property type="match status" value="1"/>
</dbReference>
<dbReference type="InterPro" id="IPR012006">
    <property type="entry name" value="CCA_bact"/>
</dbReference>
<keyword evidence="9" id="KW-0460">Magnesium</keyword>
<dbReference type="InterPro" id="IPR002646">
    <property type="entry name" value="PolA_pol_head_dom"/>
</dbReference>
<dbReference type="AlphaFoldDB" id="H3KHG2"/>
<dbReference type="EMBL" id="AFBQ01000334">
    <property type="protein sequence ID" value="EHY30443.1"/>
    <property type="molecule type" value="Genomic_DNA"/>
</dbReference>
<name>H3KHG2_9BURK</name>
<evidence type="ECO:0000256" key="9">
    <source>
        <dbReference type="ARBA" id="ARBA00022842"/>
    </source>
</evidence>
<dbReference type="PATRIC" id="fig|762967.3.peg.1734"/>
<dbReference type="GO" id="GO:0004810">
    <property type="term" value="F:CCA tRNA nucleotidyltransferase activity"/>
    <property type="evidence" value="ECO:0007669"/>
    <property type="project" value="InterPro"/>
</dbReference>
<evidence type="ECO:0000256" key="3">
    <source>
        <dbReference type="ARBA" id="ARBA00022694"/>
    </source>
</evidence>
<evidence type="ECO:0000256" key="10">
    <source>
        <dbReference type="ARBA" id="ARBA00022884"/>
    </source>
</evidence>
<dbReference type="PIRSF" id="PIRSF000813">
    <property type="entry name" value="CCA_bact"/>
    <property type="match status" value="1"/>
</dbReference>
<dbReference type="Gene3D" id="1.10.3090.10">
    <property type="entry name" value="cca-adding enzyme, domain 2"/>
    <property type="match status" value="1"/>
</dbReference>
<dbReference type="STRING" id="762967.HMPREF9440_02206"/>
<evidence type="ECO:0000256" key="5">
    <source>
        <dbReference type="ARBA" id="ARBA00022723"/>
    </source>
</evidence>
<evidence type="ECO:0000313" key="14">
    <source>
        <dbReference type="EMBL" id="EHY30443.1"/>
    </source>
</evidence>
<evidence type="ECO:0000256" key="1">
    <source>
        <dbReference type="ARBA" id="ARBA00001946"/>
    </source>
</evidence>
<keyword evidence="4" id="KW-0548">Nucleotidyltransferase</keyword>
<evidence type="ECO:0000256" key="6">
    <source>
        <dbReference type="ARBA" id="ARBA00022741"/>
    </source>
</evidence>
<evidence type="ECO:0000259" key="12">
    <source>
        <dbReference type="Pfam" id="PF01743"/>
    </source>
</evidence>
<dbReference type="Pfam" id="PF12627">
    <property type="entry name" value="PolyA_pol_RNAbd"/>
    <property type="match status" value="1"/>
</dbReference>
<organism evidence="14 15">
    <name type="scientific">Sutterella parvirubra YIT 11816</name>
    <dbReference type="NCBI Taxonomy" id="762967"/>
    <lineage>
        <taxon>Bacteria</taxon>
        <taxon>Pseudomonadati</taxon>
        <taxon>Pseudomonadota</taxon>
        <taxon>Betaproteobacteria</taxon>
        <taxon>Burkholderiales</taxon>
        <taxon>Sutterellaceae</taxon>
        <taxon>Sutterella</taxon>
    </lineage>
</organism>
<evidence type="ECO:0000256" key="2">
    <source>
        <dbReference type="ARBA" id="ARBA00022679"/>
    </source>
</evidence>
<dbReference type="OrthoDB" id="9805698at2"/>
<dbReference type="Pfam" id="PF01743">
    <property type="entry name" value="PolyA_pol"/>
    <property type="match status" value="1"/>
</dbReference>
<keyword evidence="3" id="KW-0819">tRNA processing</keyword>
<dbReference type="Gene3D" id="3.30.460.10">
    <property type="entry name" value="Beta Polymerase, domain 2"/>
    <property type="match status" value="1"/>
</dbReference>
<dbReference type="InterPro" id="IPR050124">
    <property type="entry name" value="tRNA_CCA-adding_enzyme"/>
</dbReference>
<keyword evidence="7" id="KW-0692">RNA repair</keyword>
<dbReference type="GO" id="GO:0003723">
    <property type="term" value="F:RNA binding"/>
    <property type="evidence" value="ECO:0007669"/>
    <property type="project" value="UniProtKB-KW"/>
</dbReference>
<dbReference type="SUPFAM" id="SSF81891">
    <property type="entry name" value="Poly A polymerase C-terminal region-like"/>
    <property type="match status" value="1"/>
</dbReference>
<evidence type="ECO:0000256" key="8">
    <source>
        <dbReference type="ARBA" id="ARBA00022840"/>
    </source>
</evidence>
<keyword evidence="6" id="KW-0547">Nucleotide-binding</keyword>
<evidence type="ECO:0000256" key="4">
    <source>
        <dbReference type="ARBA" id="ARBA00022695"/>
    </source>
</evidence>
<gene>
    <name evidence="14" type="ORF">HMPREF9440_02206</name>
</gene>
<dbReference type="GO" id="GO:0046872">
    <property type="term" value="F:metal ion binding"/>
    <property type="evidence" value="ECO:0007669"/>
    <property type="project" value="UniProtKB-KW"/>
</dbReference>
<comment type="caution">
    <text evidence="14">The sequence shown here is derived from an EMBL/GenBank/DDBJ whole genome shotgun (WGS) entry which is preliminary data.</text>
</comment>
<dbReference type="GO" id="GO:0001680">
    <property type="term" value="P:tRNA 3'-terminal CCA addition"/>
    <property type="evidence" value="ECO:0007669"/>
    <property type="project" value="InterPro"/>
</dbReference>
<keyword evidence="2 11" id="KW-0808">Transferase</keyword>
<feature type="domain" description="Poly A polymerase head" evidence="12">
    <location>
        <begin position="3"/>
        <end position="127"/>
    </location>
</feature>
<accession>H3KHG2</accession>
<keyword evidence="8" id="KW-0067">ATP-binding</keyword>
<dbReference type="SUPFAM" id="SSF81301">
    <property type="entry name" value="Nucleotidyltransferase"/>
    <property type="match status" value="1"/>
</dbReference>
<sequence>MKCHIVGGWVRDRLLEEEGFPVRPKDRDWVVLGETPEAMVRRGFKPVGGDFPVFLHPKTHEEYALARTERKTAPGYHGFVFHAAPDVTLEDDLRRRDLTINAIAMDADGNLTDPYGGAADLRARVLRHVSEAFAEDPVRILRCARFAARFPEFTVAPETMALMRGMVDAGEADALVPERVQAEFQKGLETKAPERMFEVLLECGFWARLYADVPMEAPIRRAVGDVARAGHPMAARLAAMTLGMSSGDAAKAFLKALRSPVDAMEYALTLHAVRPLLTAPATLVNLRDFMVRADALRRPERAEDLIRFAKHLPEAEGDLKEDLRMKALAAWRSVDAGAVAHAQTDPKAIPGAVLEARTEALRAVL</sequence>
<evidence type="ECO:0000256" key="7">
    <source>
        <dbReference type="ARBA" id="ARBA00022800"/>
    </source>
</evidence>
<evidence type="ECO:0000259" key="13">
    <source>
        <dbReference type="Pfam" id="PF12627"/>
    </source>
</evidence>
<evidence type="ECO:0000256" key="11">
    <source>
        <dbReference type="RuleBase" id="RU003953"/>
    </source>
</evidence>
<keyword evidence="15" id="KW-1185">Reference proteome</keyword>